<keyword evidence="3" id="KW-1185">Reference proteome</keyword>
<sequence length="66" mass="7346">MLCEKELMGGEGVTERGGLWSPEGAWRRKERSPHLEHAHLTLLDIFIELSKLDVSDTLKAMAVVAS</sequence>
<feature type="region of interest" description="Disordered" evidence="1">
    <location>
        <begin position="1"/>
        <end position="20"/>
    </location>
</feature>
<organism evidence="2 3">
    <name type="scientific">Bos mutus</name>
    <name type="common">wild yak</name>
    <dbReference type="NCBI Taxonomy" id="72004"/>
    <lineage>
        <taxon>Eukaryota</taxon>
        <taxon>Metazoa</taxon>
        <taxon>Chordata</taxon>
        <taxon>Craniata</taxon>
        <taxon>Vertebrata</taxon>
        <taxon>Euteleostomi</taxon>
        <taxon>Mammalia</taxon>
        <taxon>Eutheria</taxon>
        <taxon>Laurasiatheria</taxon>
        <taxon>Artiodactyla</taxon>
        <taxon>Ruminantia</taxon>
        <taxon>Pecora</taxon>
        <taxon>Bovidae</taxon>
        <taxon>Bovinae</taxon>
        <taxon>Bos</taxon>
    </lineage>
</organism>
<gene>
    <name evidence="2" type="ORF">E5288_WYG013649</name>
</gene>
<dbReference type="AlphaFoldDB" id="A0A6B0QR16"/>
<proteinExistence type="predicted"/>
<name>A0A6B0QR16_9CETA</name>
<evidence type="ECO:0000256" key="1">
    <source>
        <dbReference type="SAM" id="MobiDB-lite"/>
    </source>
</evidence>
<evidence type="ECO:0000313" key="2">
    <source>
        <dbReference type="EMBL" id="MXQ80015.1"/>
    </source>
</evidence>
<accession>A0A6B0QR16</accession>
<dbReference type="EMBL" id="VBQZ03000003">
    <property type="protein sequence ID" value="MXQ80015.1"/>
    <property type="molecule type" value="Genomic_DNA"/>
</dbReference>
<comment type="caution">
    <text evidence="2">The sequence shown here is derived from an EMBL/GenBank/DDBJ whole genome shotgun (WGS) entry which is preliminary data.</text>
</comment>
<evidence type="ECO:0000313" key="3">
    <source>
        <dbReference type="Proteomes" id="UP000322234"/>
    </source>
</evidence>
<reference evidence="2" key="1">
    <citation type="submission" date="2019-10" db="EMBL/GenBank/DDBJ databases">
        <title>The sequence and de novo assembly of the wild yak genome.</title>
        <authorList>
            <person name="Liu Y."/>
        </authorList>
    </citation>
    <scope>NUCLEOTIDE SEQUENCE [LARGE SCALE GENOMIC DNA]</scope>
    <source>
        <strain evidence="2">WY2019</strain>
    </source>
</reference>
<dbReference type="Proteomes" id="UP000322234">
    <property type="component" value="Unassembled WGS sequence"/>
</dbReference>
<protein>
    <submittedName>
        <fullName evidence="2">Uncharacterized protein</fullName>
    </submittedName>
</protein>